<reference evidence="2" key="2">
    <citation type="journal article" date="2024" name="Plant">
        <title>Genomic evolution and insights into agronomic trait innovations of Sesamum species.</title>
        <authorList>
            <person name="Miao H."/>
            <person name="Wang L."/>
            <person name="Qu L."/>
            <person name="Liu H."/>
            <person name="Sun Y."/>
            <person name="Le M."/>
            <person name="Wang Q."/>
            <person name="Wei S."/>
            <person name="Zheng Y."/>
            <person name="Lin W."/>
            <person name="Duan Y."/>
            <person name="Cao H."/>
            <person name="Xiong S."/>
            <person name="Wang X."/>
            <person name="Wei L."/>
            <person name="Li C."/>
            <person name="Ma Q."/>
            <person name="Ju M."/>
            <person name="Zhao R."/>
            <person name="Li G."/>
            <person name="Mu C."/>
            <person name="Tian Q."/>
            <person name="Mei H."/>
            <person name="Zhang T."/>
            <person name="Gao T."/>
            <person name="Zhang H."/>
        </authorList>
    </citation>
    <scope>NUCLEOTIDE SEQUENCE</scope>
    <source>
        <strain evidence="2">KEN1</strain>
    </source>
</reference>
<dbReference type="InterPro" id="IPR000477">
    <property type="entry name" value="RT_dom"/>
</dbReference>
<dbReference type="PANTHER" id="PTHR46890">
    <property type="entry name" value="NON-LTR RETROLELEMENT REVERSE TRANSCRIPTASE-LIKE PROTEIN-RELATED"/>
    <property type="match status" value="1"/>
</dbReference>
<dbReference type="AlphaFoldDB" id="A0AAW2WD58"/>
<gene>
    <name evidence="2" type="ORF">Slati_2441800</name>
</gene>
<proteinExistence type="predicted"/>
<name>A0AAW2WD58_9LAMI</name>
<organism evidence="2">
    <name type="scientific">Sesamum latifolium</name>
    <dbReference type="NCBI Taxonomy" id="2727402"/>
    <lineage>
        <taxon>Eukaryota</taxon>
        <taxon>Viridiplantae</taxon>
        <taxon>Streptophyta</taxon>
        <taxon>Embryophyta</taxon>
        <taxon>Tracheophyta</taxon>
        <taxon>Spermatophyta</taxon>
        <taxon>Magnoliopsida</taxon>
        <taxon>eudicotyledons</taxon>
        <taxon>Gunneridae</taxon>
        <taxon>Pentapetalae</taxon>
        <taxon>asterids</taxon>
        <taxon>lamiids</taxon>
        <taxon>Lamiales</taxon>
        <taxon>Pedaliaceae</taxon>
        <taxon>Sesamum</taxon>
    </lineage>
</organism>
<feature type="domain" description="Reverse transcriptase" evidence="1">
    <location>
        <begin position="281"/>
        <end position="551"/>
    </location>
</feature>
<sequence>MWWSFSTLRDFRLALDNAGLFDLGYSGDLFTWCNRREAPHTILERLDRACGNNNWRLSFPNTQVSPLESIYSDHTPLLIELAPVRTRRERYIKSFRFETAWTRTVDCERSWLTPLGTSVQNLFQQKLDSCRSKLLATKKMGCGVVGKKIAALEKRITQLHRRNITAASKNEENRLGRSLKICFRQRKLFGSSVLNLIGLRKVIEILGFFILKLIGHSKEISSRDSRIRPTELLKPNTAEEITFAISHMAPLKSPGPDGMPPIFFHKYWHIVKHDVFNCALIILNDRILDPELNFTHISLIPKRNNPELITHFRPISLCNVIMRIVTKCIANRLKPLLEKIISPTQSAFIPGRLITDNVLIAFEINHFLKNKTWGKKGHMALKLDISKGYDKVEWSFLRQVLLKLGFHEHFIQLVLLCVSSVSYSFMLSGRQFGKIIPERGLRQGDSLSPYLFLLCTEALSSLITRVETSGQLDGIRICHSAPSISHLFFVDDALLCCQASLEAMDCIQSILQVYSKALGQEINMQKSVVVFSKNTPGRLMSTISNGLGIRVADRHEKYLGLPSVVGRSKNAVFNSIRDRIWKKISS</sequence>
<protein>
    <submittedName>
        <fullName evidence="2">Mitochondrial protein</fullName>
    </submittedName>
</protein>
<comment type="caution">
    <text evidence="2">The sequence shown here is derived from an EMBL/GenBank/DDBJ whole genome shotgun (WGS) entry which is preliminary data.</text>
</comment>
<dbReference type="Gene3D" id="3.60.10.10">
    <property type="entry name" value="Endonuclease/exonuclease/phosphatase"/>
    <property type="match status" value="1"/>
</dbReference>
<dbReference type="SUPFAM" id="SSF56219">
    <property type="entry name" value="DNase I-like"/>
    <property type="match status" value="1"/>
</dbReference>
<dbReference type="InterPro" id="IPR043502">
    <property type="entry name" value="DNA/RNA_pol_sf"/>
</dbReference>
<dbReference type="InterPro" id="IPR036691">
    <property type="entry name" value="Endo/exonu/phosph_ase_sf"/>
</dbReference>
<dbReference type="Pfam" id="PF00078">
    <property type="entry name" value="RVT_1"/>
    <property type="match status" value="1"/>
</dbReference>
<reference evidence="2" key="1">
    <citation type="submission" date="2020-06" db="EMBL/GenBank/DDBJ databases">
        <authorList>
            <person name="Li T."/>
            <person name="Hu X."/>
            <person name="Zhang T."/>
            <person name="Song X."/>
            <person name="Zhang H."/>
            <person name="Dai N."/>
            <person name="Sheng W."/>
            <person name="Hou X."/>
            <person name="Wei L."/>
        </authorList>
    </citation>
    <scope>NUCLEOTIDE SEQUENCE</scope>
    <source>
        <strain evidence="2">KEN1</strain>
        <tissue evidence="2">Leaf</tissue>
    </source>
</reference>
<dbReference type="PANTHER" id="PTHR46890:SF48">
    <property type="entry name" value="RNA-DIRECTED DNA POLYMERASE"/>
    <property type="match status" value="1"/>
</dbReference>
<evidence type="ECO:0000313" key="2">
    <source>
        <dbReference type="EMBL" id="KAL0439588.1"/>
    </source>
</evidence>
<evidence type="ECO:0000259" key="1">
    <source>
        <dbReference type="PROSITE" id="PS50878"/>
    </source>
</evidence>
<dbReference type="SUPFAM" id="SSF56672">
    <property type="entry name" value="DNA/RNA polymerases"/>
    <property type="match status" value="1"/>
</dbReference>
<dbReference type="InterPro" id="IPR052343">
    <property type="entry name" value="Retrotransposon-Effector_Assoc"/>
</dbReference>
<accession>A0AAW2WD58</accession>
<dbReference type="EMBL" id="JACGWN010000008">
    <property type="protein sequence ID" value="KAL0439588.1"/>
    <property type="molecule type" value="Genomic_DNA"/>
</dbReference>
<dbReference type="CDD" id="cd01650">
    <property type="entry name" value="RT_nLTR_like"/>
    <property type="match status" value="1"/>
</dbReference>
<dbReference type="PROSITE" id="PS50878">
    <property type="entry name" value="RT_POL"/>
    <property type="match status" value="1"/>
</dbReference>